<evidence type="ECO:0000313" key="2">
    <source>
        <dbReference type="EMBL" id="RUS82810.1"/>
    </source>
</evidence>
<proteinExistence type="predicted"/>
<evidence type="ECO:0000256" key="1">
    <source>
        <dbReference type="SAM" id="MobiDB-lite"/>
    </source>
</evidence>
<dbReference type="EMBL" id="RQTK01000270">
    <property type="protein sequence ID" value="RUS82810.1"/>
    <property type="molecule type" value="Genomic_DNA"/>
</dbReference>
<comment type="caution">
    <text evidence="2">The sequence shown here is derived from an EMBL/GenBank/DDBJ whole genome shotgun (WGS) entry which is preliminary data.</text>
</comment>
<evidence type="ECO:0000313" key="3">
    <source>
        <dbReference type="Proteomes" id="UP000271974"/>
    </source>
</evidence>
<gene>
    <name evidence="2" type="ORF">EGW08_009430</name>
</gene>
<feature type="region of interest" description="Disordered" evidence="1">
    <location>
        <begin position="138"/>
        <end position="161"/>
    </location>
</feature>
<dbReference type="AlphaFoldDB" id="A0A3S0ZN08"/>
<protein>
    <submittedName>
        <fullName evidence="2">Uncharacterized protein</fullName>
    </submittedName>
</protein>
<name>A0A3S0ZN08_ELYCH</name>
<organism evidence="2 3">
    <name type="scientific">Elysia chlorotica</name>
    <name type="common">Eastern emerald elysia</name>
    <name type="synonym">Sea slug</name>
    <dbReference type="NCBI Taxonomy" id="188477"/>
    <lineage>
        <taxon>Eukaryota</taxon>
        <taxon>Metazoa</taxon>
        <taxon>Spiralia</taxon>
        <taxon>Lophotrochozoa</taxon>
        <taxon>Mollusca</taxon>
        <taxon>Gastropoda</taxon>
        <taxon>Heterobranchia</taxon>
        <taxon>Euthyneura</taxon>
        <taxon>Panpulmonata</taxon>
        <taxon>Sacoglossa</taxon>
        <taxon>Placobranchoidea</taxon>
        <taxon>Plakobranchidae</taxon>
        <taxon>Elysia</taxon>
    </lineage>
</organism>
<accession>A0A3S0ZN08</accession>
<sequence>MASSTTIGLQFVERNGRDKNTKDIDKTVKNKFNWSWLDEKDCNDEFASEYIRKLLEPGFAWCLSCKEKINYGSSGKKAIFGHAKKSEHGKARRALRCTQSLPAAMSATKAMEECTASPKLMVPYGSSQRMEHFFKKVGTGHTIPPPPPQPTPVSISDRSHI</sequence>
<keyword evidence="3" id="KW-1185">Reference proteome</keyword>
<dbReference type="Proteomes" id="UP000271974">
    <property type="component" value="Unassembled WGS sequence"/>
</dbReference>
<dbReference type="OrthoDB" id="6141372at2759"/>
<reference evidence="2 3" key="1">
    <citation type="submission" date="2019-01" db="EMBL/GenBank/DDBJ databases">
        <title>A draft genome assembly of the solar-powered sea slug Elysia chlorotica.</title>
        <authorList>
            <person name="Cai H."/>
            <person name="Li Q."/>
            <person name="Fang X."/>
            <person name="Li J."/>
            <person name="Curtis N.E."/>
            <person name="Altenburger A."/>
            <person name="Shibata T."/>
            <person name="Feng M."/>
            <person name="Maeda T."/>
            <person name="Schwartz J.A."/>
            <person name="Shigenobu S."/>
            <person name="Lundholm N."/>
            <person name="Nishiyama T."/>
            <person name="Yang H."/>
            <person name="Hasebe M."/>
            <person name="Li S."/>
            <person name="Pierce S.K."/>
            <person name="Wang J."/>
        </authorList>
    </citation>
    <scope>NUCLEOTIDE SEQUENCE [LARGE SCALE GENOMIC DNA]</scope>
    <source>
        <strain evidence="2">EC2010</strain>
        <tissue evidence="2">Whole organism of an adult</tissue>
    </source>
</reference>